<feature type="coiled-coil region" evidence="1">
    <location>
        <begin position="576"/>
        <end position="603"/>
    </location>
</feature>
<feature type="region of interest" description="Disordered" evidence="2">
    <location>
        <begin position="455"/>
        <end position="484"/>
    </location>
</feature>
<feature type="region of interest" description="Disordered" evidence="2">
    <location>
        <begin position="545"/>
        <end position="567"/>
    </location>
</feature>
<dbReference type="GO" id="GO:0019901">
    <property type="term" value="F:protein kinase binding"/>
    <property type="evidence" value="ECO:0007669"/>
    <property type="project" value="Ensembl"/>
</dbReference>
<dbReference type="PANTHER" id="PTHR18957">
    <property type="entry name" value="CENTLEIN"/>
    <property type="match status" value="1"/>
</dbReference>
<reference evidence="3" key="1">
    <citation type="submission" date="2025-08" db="UniProtKB">
        <authorList>
            <consortium name="Ensembl"/>
        </authorList>
    </citation>
    <scope>IDENTIFICATION</scope>
</reference>
<dbReference type="GO" id="GO:0005654">
    <property type="term" value="C:nucleoplasm"/>
    <property type="evidence" value="ECO:0007669"/>
    <property type="project" value="Ensembl"/>
</dbReference>
<feature type="compositionally biased region" description="Basic and acidic residues" evidence="2">
    <location>
        <begin position="550"/>
        <end position="567"/>
    </location>
</feature>
<sequence>MGQSGCRRLSERSGCRRIWMHRGLLGGSECNDNGTLQGGRGVWVGGNRAQQGGQMWGAHWWGPNAGGVGLSSVGIQVQLADKEFVWSLWKRLQVANPDLTQAISLVVEREKQKAEVKDRKVLEILQVKDSKIQALEQRASGQQQEINNLVQRKIAVDEENALLKNEFSNLQQKLTDKSQELKDTKECAQKKEEQNRLVIKNLEEENERLNTRCADLLNDLEKLRKQEAQWRIEKSGIDAKIKNLETDLTEARKQMEDLTTKCSDLSSQVVVKQTELAQKDCDMARVRQELQELQNLYKQNTEHTAQQAELIQQLQALNMDTQKVLRNQEDAHTAETISYQKLYNELTICFETRKASEIQLQQSHASLQGQLLEKEQKIKWLEEQLQQAQEVLHPAHQDSHRKHREQEFQQPSLNELECLIASQKFEIQFLQEKLKTANLNLAEHSFCSTDILESKTVKSGRKHEEPPVKRSRSLSPKSSFRESEELRQLKIAEKKIENLEKTLQLKTQENDELRKAHEKRKERLQMLQTNYRAVKEQLKQWEEGYSNRTENTKSKHQRADPHQLRQEDSDAVWNELAYFKREHKKLLIEKLNLEEELDQMKVRRSMDKATIQELNLCLQQEREELLFRLGEDDGVKNSTPKKNVKEITDQTLQKVCQLEKRFRALERESKKLKEVNKQLTKDKNDLKASIKCYKEDADTKERELEKLLKKLREIKKDKADLQLVFDELEREVTSLKRQVAEANRLRNENEDLLCEVQQLKNSLDKAKAVGTIATVGATHGQCNCKTAGTKVKLKAAKKKSSLGRHQAFLNQSIKVMSNVFENFNKDGWEDMSESSDSEIPTSESLGSIIMKTVQNVDSLTDTNDQQEKYQIQDNQMVHNLARLEDKSQLYHKKVQCNLLNREKRRNIVVQKPGCSVLLRERIKSLQQQIAVLQNAKRTAVSSVKEFKEANEKLTSQLHLADQRLQTSRRTIQTLTSDLAELQREREDLQGKLEHLAQATRLKEGLSPVTSNQIEVPPPTSSKNTDLEMKQLYCKLKNANNEITKHSTTIKSLKNEAQEKEERMQELQEKVSRMERDINMKRHLIEDLRSRLKANQETEKTFNETLESFEKKVKTLTEDCSNKKTSIDSLKQRLNVATKEKSQYEQMYRKAKDELGKKDLKLTNLEGKMIEAECAMTELETTASQQLHGLAKQSGQALEVVQKKMLLANDKVEEFITFVKALTKELQRNVQELRTRIRYAKKIQEEKECNRYLSKESVHRAQSLAASILNISKTDLAEMLDTEDDEVSYETEKAKMEVEKDKEWLCYIQKLLEGQVLCFIYPLNELKLPNLTNYISLIVVIPAMQRSYFLMFLFYFSLTEALHKTEKKLTPYLY</sequence>
<reference evidence="3" key="2">
    <citation type="submission" date="2025-09" db="UniProtKB">
        <authorList>
            <consortium name="Ensembl"/>
        </authorList>
    </citation>
    <scope>IDENTIFICATION</scope>
</reference>
<dbReference type="Proteomes" id="UP000694404">
    <property type="component" value="Unplaced"/>
</dbReference>
<feature type="compositionally biased region" description="Basic and acidic residues" evidence="2">
    <location>
        <begin position="455"/>
        <end position="468"/>
    </location>
</feature>
<feature type="region of interest" description="Disordered" evidence="2">
    <location>
        <begin position="1002"/>
        <end position="1024"/>
    </location>
</feature>
<feature type="coiled-coil region" evidence="1">
    <location>
        <begin position="364"/>
        <end position="440"/>
    </location>
</feature>
<gene>
    <name evidence="3" type="primary">CNTLN</name>
</gene>
<dbReference type="GO" id="GO:0005829">
    <property type="term" value="C:cytosol"/>
    <property type="evidence" value="ECO:0007669"/>
    <property type="project" value="Ensembl"/>
</dbReference>
<feature type="coiled-coil region" evidence="1">
    <location>
        <begin position="1215"/>
        <end position="1242"/>
    </location>
</feature>
<dbReference type="Gene3D" id="1.10.287.1490">
    <property type="match status" value="1"/>
</dbReference>
<dbReference type="GeneTree" id="ENSGT00440000034932"/>
<feature type="coiled-coil region" evidence="1">
    <location>
        <begin position="125"/>
        <end position="331"/>
    </location>
</feature>
<dbReference type="PANTHER" id="PTHR18957:SF0">
    <property type="entry name" value="CENTLEIN"/>
    <property type="match status" value="1"/>
</dbReference>
<dbReference type="GO" id="GO:0030674">
    <property type="term" value="F:protein-macromolecule adaptor activity"/>
    <property type="evidence" value="ECO:0007669"/>
    <property type="project" value="Ensembl"/>
</dbReference>
<protein>
    <submittedName>
        <fullName evidence="3">Centlein</fullName>
    </submittedName>
</protein>
<keyword evidence="4" id="KW-1185">Reference proteome</keyword>
<name>A0A8C0J4F1_CHEAB</name>
<feature type="coiled-coil region" evidence="1">
    <location>
        <begin position="662"/>
        <end position="769"/>
    </location>
</feature>
<dbReference type="Ensembl" id="ENSCABT00000028848.1">
    <property type="protein sequence ID" value="ENSCABP00000026339.1"/>
    <property type="gene ID" value="ENSCABG00000019350.1"/>
</dbReference>
<dbReference type="GO" id="GO:0010457">
    <property type="term" value="P:centriole-centriole cohesion"/>
    <property type="evidence" value="ECO:0007669"/>
    <property type="project" value="Ensembl"/>
</dbReference>
<accession>A0A8C0J4F1</accession>
<dbReference type="InterPro" id="IPR038810">
    <property type="entry name" value="CNTLN"/>
</dbReference>
<evidence type="ECO:0000256" key="2">
    <source>
        <dbReference type="SAM" id="MobiDB-lite"/>
    </source>
</evidence>
<dbReference type="GO" id="GO:0019904">
    <property type="term" value="F:protein domain specific binding"/>
    <property type="evidence" value="ECO:0007669"/>
    <property type="project" value="Ensembl"/>
</dbReference>
<dbReference type="GO" id="GO:0005813">
    <property type="term" value="C:centrosome"/>
    <property type="evidence" value="ECO:0007669"/>
    <property type="project" value="Ensembl"/>
</dbReference>
<evidence type="ECO:0000256" key="1">
    <source>
        <dbReference type="SAM" id="Coils"/>
    </source>
</evidence>
<evidence type="ECO:0000313" key="3">
    <source>
        <dbReference type="Ensembl" id="ENSCABP00000026339.1"/>
    </source>
</evidence>
<evidence type="ECO:0000313" key="4">
    <source>
        <dbReference type="Proteomes" id="UP000694404"/>
    </source>
</evidence>
<dbReference type="GO" id="GO:0005814">
    <property type="term" value="C:centriole"/>
    <property type="evidence" value="ECO:0007669"/>
    <property type="project" value="Ensembl"/>
</dbReference>
<proteinExistence type="predicted"/>
<keyword evidence="1" id="KW-0175">Coiled coil</keyword>
<dbReference type="OMA" id="EYFTIMK"/>
<organism evidence="3 4">
    <name type="scientific">Chelonoidis abingdonii</name>
    <name type="common">Abingdon island giant tortoise</name>
    <name type="synonym">Testudo abingdonii</name>
    <dbReference type="NCBI Taxonomy" id="106734"/>
    <lineage>
        <taxon>Eukaryota</taxon>
        <taxon>Metazoa</taxon>
        <taxon>Chordata</taxon>
        <taxon>Craniata</taxon>
        <taxon>Vertebrata</taxon>
        <taxon>Euteleostomi</taxon>
        <taxon>Archelosauria</taxon>
        <taxon>Testudinata</taxon>
        <taxon>Testudines</taxon>
        <taxon>Cryptodira</taxon>
        <taxon>Durocryptodira</taxon>
        <taxon>Testudinoidea</taxon>
        <taxon>Testudinidae</taxon>
        <taxon>Chelonoidis</taxon>
    </lineage>
</organism>
<dbReference type="SUPFAM" id="SSF57997">
    <property type="entry name" value="Tropomyosin"/>
    <property type="match status" value="1"/>
</dbReference>